<keyword evidence="4" id="KW-1185">Reference proteome</keyword>
<dbReference type="AlphaFoldDB" id="A0A165ITQ7"/>
<protein>
    <submittedName>
        <fullName evidence="3">Uncharacterized protein</fullName>
    </submittedName>
</protein>
<feature type="chain" id="PRO_5007859482" evidence="2">
    <location>
        <begin position="25"/>
        <end position="222"/>
    </location>
</feature>
<evidence type="ECO:0000256" key="2">
    <source>
        <dbReference type="SAM" id="SignalP"/>
    </source>
</evidence>
<proteinExistence type="predicted"/>
<keyword evidence="2" id="KW-0732">Signal</keyword>
<organism evidence="3 4">
    <name type="scientific">Exidia glandulosa HHB12029</name>
    <dbReference type="NCBI Taxonomy" id="1314781"/>
    <lineage>
        <taxon>Eukaryota</taxon>
        <taxon>Fungi</taxon>
        <taxon>Dikarya</taxon>
        <taxon>Basidiomycota</taxon>
        <taxon>Agaricomycotina</taxon>
        <taxon>Agaricomycetes</taxon>
        <taxon>Auriculariales</taxon>
        <taxon>Exidiaceae</taxon>
        <taxon>Exidia</taxon>
    </lineage>
</organism>
<feature type="signal peptide" evidence="2">
    <location>
        <begin position="1"/>
        <end position="24"/>
    </location>
</feature>
<evidence type="ECO:0000313" key="3">
    <source>
        <dbReference type="EMBL" id="KZV93864.1"/>
    </source>
</evidence>
<reference evidence="3 4" key="1">
    <citation type="journal article" date="2016" name="Mol. Biol. Evol.">
        <title>Comparative Genomics of Early-Diverging Mushroom-Forming Fungi Provides Insights into the Origins of Lignocellulose Decay Capabilities.</title>
        <authorList>
            <person name="Nagy L.G."/>
            <person name="Riley R."/>
            <person name="Tritt A."/>
            <person name="Adam C."/>
            <person name="Daum C."/>
            <person name="Floudas D."/>
            <person name="Sun H."/>
            <person name="Yadav J.S."/>
            <person name="Pangilinan J."/>
            <person name="Larsson K.H."/>
            <person name="Matsuura K."/>
            <person name="Barry K."/>
            <person name="Labutti K."/>
            <person name="Kuo R."/>
            <person name="Ohm R.A."/>
            <person name="Bhattacharya S.S."/>
            <person name="Shirouzu T."/>
            <person name="Yoshinaga Y."/>
            <person name="Martin F.M."/>
            <person name="Grigoriev I.V."/>
            <person name="Hibbett D.S."/>
        </authorList>
    </citation>
    <scope>NUCLEOTIDE SEQUENCE [LARGE SCALE GENOMIC DNA]</scope>
    <source>
        <strain evidence="3 4">HHB12029</strain>
    </source>
</reference>
<evidence type="ECO:0000313" key="4">
    <source>
        <dbReference type="Proteomes" id="UP000077266"/>
    </source>
</evidence>
<dbReference type="InParanoid" id="A0A165ITQ7"/>
<dbReference type="Proteomes" id="UP000077266">
    <property type="component" value="Unassembled WGS sequence"/>
</dbReference>
<name>A0A165ITQ7_EXIGL</name>
<dbReference type="EMBL" id="KV425983">
    <property type="protein sequence ID" value="KZV93864.1"/>
    <property type="molecule type" value="Genomic_DNA"/>
</dbReference>
<feature type="region of interest" description="Disordered" evidence="1">
    <location>
        <begin position="81"/>
        <end position="103"/>
    </location>
</feature>
<accession>A0A165ITQ7</accession>
<evidence type="ECO:0000256" key="1">
    <source>
        <dbReference type="SAM" id="MobiDB-lite"/>
    </source>
</evidence>
<feature type="compositionally biased region" description="Polar residues" evidence="1">
    <location>
        <begin position="94"/>
        <end position="103"/>
    </location>
</feature>
<sequence length="222" mass="23644">MCGVGMKKRSMLLLAISRLEMTEGVVGPLRSACGEALRRDDLGVAGYPSRKRGRLPQARCARVCIGSLGAPSRCAPWMAARGGGGRVRGRDQRPSQQRCPLKRSATTTSNLQTTYKASTSHAGILVPRAQLFHTSTLLSQRPTPTTLSTTTPATWLAVTTSNLSFSGEMDASFLSGLPLWQAASLPLIPNPCVLILLQSSHVCLSPLIPAPIPRCCLAQPTP</sequence>
<gene>
    <name evidence="3" type="ORF">EXIGLDRAFT_33847</name>
</gene>